<sequence length="552" mass="60645">MEASNPASRSDFYAYQLQASLRKRDLLAGKSIHAQVIKSGLHLCSVFLMNNLMTVYLKTGSASDAHRVFDEMPLRNTLSWNTILSAYAKQGRFDEALSVFNAMPQQDSVSWTAMIVGYNQMGRYGNAIQMFVQMIADGVPVTQFTLTNILSACGAVKALEIGRKVHSFVVKLAVGGYVSVANCLLNMYAKSGDPRTAKIVFDRMRLKNTSSWNAMISLHMQCGCADLALAQFKQMKEHDIVSWNSLIAGYNQHGLDMEALTTFSCMLQDSVLQPDKFTLASILSACANLEKLELGKQIHAHIVRAELGTYDAVKNALITMYAKSGGLAIAQKILEQSATSDLNVIAFTALLHGYIKLGDIMPARQIFDSLRDRDVVAWTAMIVGYVQNGLNNDALELFMSMIKQGPKPNSYTLAAMLSVSSSLASLDYGKQIHASAMRSHAVLEIKVKRKERNKYRNQEMLMQGKLALLDLASSERALKTNSGGQKLWDGANINHALLALANCINALGEQQKNGLAYVPHRIRYVIVIVILKSSLVLCLPATVLNVISFAAN</sequence>
<evidence type="ECO:0000256" key="1">
    <source>
        <dbReference type="ARBA" id="ARBA00022737"/>
    </source>
</evidence>
<keyword evidence="5" id="KW-1133">Transmembrane helix</keyword>
<dbReference type="GO" id="GO:0003777">
    <property type="term" value="F:microtubule motor activity"/>
    <property type="evidence" value="ECO:0007669"/>
    <property type="project" value="InterPro"/>
</dbReference>
<dbReference type="SUPFAM" id="SSF81901">
    <property type="entry name" value="HCP-like"/>
    <property type="match status" value="1"/>
</dbReference>
<feature type="repeat" description="PPR" evidence="4">
    <location>
        <begin position="374"/>
        <end position="408"/>
    </location>
</feature>
<comment type="similarity">
    <text evidence="3">Belongs to the TRAFAC class myosin-kinesin ATPase superfamily. Kinesin family.</text>
</comment>
<dbReference type="GO" id="GO:0007018">
    <property type="term" value="P:microtubule-based movement"/>
    <property type="evidence" value="ECO:0007669"/>
    <property type="project" value="InterPro"/>
</dbReference>
<dbReference type="GO" id="GO:0008017">
    <property type="term" value="F:microtubule binding"/>
    <property type="evidence" value="ECO:0007669"/>
    <property type="project" value="InterPro"/>
</dbReference>
<accession>A0A498HPG9</accession>
<dbReference type="InterPro" id="IPR027417">
    <property type="entry name" value="P-loop_NTPase"/>
</dbReference>
<dbReference type="FunFam" id="1.25.40.10:FF:002598">
    <property type="entry name" value="Pentatricopeptide repeat-containing protein At2g22070"/>
    <property type="match status" value="1"/>
</dbReference>
<dbReference type="GO" id="GO:0005524">
    <property type="term" value="F:ATP binding"/>
    <property type="evidence" value="ECO:0007669"/>
    <property type="project" value="InterPro"/>
</dbReference>
<evidence type="ECO:0000313" key="7">
    <source>
        <dbReference type="EMBL" id="RXH71071.1"/>
    </source>
</evidence>
<keyword evidence="5" id="KW-0472">Membrane</keyword>
<keyword evidence="8" id="KW-1185">Reference proteome</keyword>
<dbReference type="GO" id="GO:0009451">
    <property type="term" value="P:RNA modification"/>
    <property type="evidence" value="ECO:0007669"/>
    <property type="project" value="InterPro"/>
</dbReference>
<dbReference type="Pfam" id="PF13041">
    <property type="entry name" value="PPR_2"/>
    <property type="match status" value="1"/>
</dbReference>
<dbReference type="Proteomes" id="UP000290289">
    <property type="component" value="Chromosome 16"/>
</dbReference>
<keyword evidence="5" id="KW-0812">Transmembrane</keyword>
<dbReference type="NCBIfam" id="TIGR00756">
    <property type="entry name" value="PPR"/>
    <property type="match status" value="3"/>
</dbReference>
<keyword evidence="1" id="KW-0677">Repeat</keyword>
<comment type="caution">
    <text evidence="3">Lacks conserved residue(s) required for the propagation of feature annotation.</text>
</comment>
<comment type="caution">
    <text evidence="7">The sequence shown here is derived from an EMBL/GenBank/DDBJ whole genome shotgun (WGS) entry which is preliminary data.</text>
</comment>
<protein>
    <recommendedName>
        <fullName evidence="6">Kinesin motor domain-containing protein</fullName>
    </recommendedName>
</protein>
<reference evidence="7 8" key="1">
    <citation type="submission" date="2018-10" db="EMBL/GenBank/DDBJ databases">
        <title>A high-quality apple genome assembly.</title>
        <authorList>
            <person name="Hu J."/>
        </authorList>
    </citation>
    <scope>NUCLEOTIDE SEQUENCE [LARGE SCALE GENOMIC DNA]</scope>
    <source>
        <strain evidence="8">cv. HFTH1</strain>
        <tissue evidence="7">Young leaf</tissue>
    </source>
</reference>
<dbReference type="Pfam" id="PF01535">
    <property type="entry name" value="PPR"/>
    <property type="match status" value="6"/>
</dbReference>
<feature type="repeat" description="PPR" evidence="4">
    <location>
        <begin position="76"/>
        <end position="110"/>
    </location>
</feature>
<dbReference type="SMART" id="SM00129">
    <property type="entry name" value="KISc"/>
    <property type="match status" value="1"/>
</dbReference>
<dbReference type="FunFam" id="1.25.40.10:FF:000442">
    <property type="entry name" value="Pentatricopeptide repeat-containing protein At3g49710"/>
    <property type="match status" value="1"/>
</dbReference>
<dbReference type="AlphaFoldDB" id="A0A498HPG9"/>
<feature type="repeat" description="PPR" evidence="4">
    <location>
        <begin position="208"/>
        <end position="242"/>
    </location>
</feature>
<dbReference type="GO" id="GO:0003723">
    <property type="term" value="F:RNA binding"/>
    <property type="evidence" value="ECO:0007669"/>
    <property type="project" value="InterPro"/>
</dbReference>
<proteinExistence type="inferred from homology"/>
<evidence type="ECO:0000313" key="8">
    <source>
        <dbReference type="Proteomes" id="UP000290289"/>
    </source>
</evidence>
<dbReference type="PROSITE" id="PS51375">
    <property type="entry name" value="PPR"/>
    <property type="match status" value="3"/>
</dbReference>
<dbReference type="SUPFAM" id="SSF52540">
    <property type="entry name" value="P-loop containing nucleoside triphosphate hydrolases"/>
    <property type="match status" value="1"/>
</dbReference>
<dbReference type="InterPro" id="IPR011990">
    <property type="entry name" value="TPR-like_helical_dom_sf"/>
</dbReference>
<dbReference type="InterPro" id="IPR046960">
    <property type="entry name" value="PPR_At4g14850-like_plant"/>
</dbReference>
<evidence type="ECO:0000256" key="3">
    <source>
        <dbReference type="PROSITE-ProRule" id="PRU00283"/>
    </source>
</evidence>
<feature type="domain" description="Kinesin motor" evidence="6">
    <location>
        <begin position="438"/>
        <end position="552"/>
    </location>
</feature>
<evidence type="ECO:0000256" key="4">
    <source>
        <dbReference type="PROSITE-ProRule" id="PRU00708"/>
    </source>
</evidence>
<keyword evidence="2" id="KW-0505">Motor protein</keyword>
<dbReference type="InterPro" id="IPR002885">
    <property type="entry name" value="PPR_rpt"/>
</dbReference>
<evidence type="ECO:0000256" key="2">
    <source>
        <dbReference type="ARBA" id="ARBA00023175"/>
    </source>
</evidence>
<gene>
    <name evidence="7" type="ORF">DVH24_015693</name>
</gene>
<dbReference type="Gene3D" id="1.25.40.10">
    <property type="entry name" value="Tetratricopeptide repeat domain"/>
    <property type="match status" value="3"/>
</dbReference>
<feature type="transmembrane region" description="Helical" evidence="5">
    <location>
        <begin position="524"/>
        <end position="551"/>
    </location>
</feature>
<evidence type="ECO:0000259" key="6">
    <source>
        <dbReference type="PROSITE" id="PS50067"/>
    </source>
</evidence>
<dbReference type="EMBL" id="RDQH01000342">
    <property type="protein sequence ID" value="RXH71071.1"/>
    <property type="molecule type" value="Genomic_DNA"/>
</dbReference>
<name>A0A498HPG9_MALDO</name>
<dbReference type="PANTHER" id="PTHR47926">
    <property type="entry name" value="PENTATRICOPEPTIDE REPEAT-CONTAINING PROTEIN"/>
    <property type="match status" value="1"/>
</dbReference>
<dbReference type="InterPro" id="IPR001752">
    <property type="entry name" value="Kinesin_motor_dom"/>
</dbReference>
<organism evidence="7 8">
    <name type="scientific">Malus domestica</name>
    <name type="common">Apple</name>
    <name type="synonym">Pyrus malus</name>
    <dbReference type="NCBI Taxonomy" id="3750"/>
    <lineage>
        <taxon>Eukaryota</taxon>
        <taxon>Viridiplantae</taxon>
        <taxon>Streptophyta</taxon>
        <taxon>Embryophyta</taxon>
        <taxon>Tracheophyta</taxon>
        <taxon>Spermatophyta</taxon>
        <taxon>Magnoliopsida</taxon>
        <taxon>eudicotyledons</taxon>
        <taxon>Gunneridae</taxon>
        <taxon>Pentapetalae</taxon>
        <taxon>rosids</taxon>
        <taxon>fabids</taxon>
        <taxon>Rosales</taxon>
        <taxon>Rosaceae</taxon>
        <taxon>Amygdaloideae</taxon>
        <taxon>Maleae</taxon>
        <taxon>Malus</taxon>
    </lineage>
</organism>
<dbReference type="PROSITE" id="PS50067">
    <property type="entry name" value="KINESIN_MOTOR_2"/>
    <property type="match status" value="1"/>
</dbReference>
<dbReference type="Pfam" id="PF00225">
    <property type="entry name" value="Kinesin"/>
    <property type="match status" value="1"/>
</dbReference>
<evidence type="ECO:0000256" key="5">
    <source>
        <dbReference type="SAM" id="Phobius"/>
    </source>
</evidence>